<keyword evidence="3" id="KW-1185">Reference proteome</keyword>
<dbReference type="AlphaFoldDB" id="A0A915DGS9"/>
<name>A0A915DGS9_9BILA</name>
<evidence type="ECO:0000256" key="1">
    <source>
        <dbReference type="SAM" id="Coils"/>
    </source>
</evidence>
<reference evidence="4" key="1">
    <citation type="submission" date="2022-11" db="UniProtKB">
        <authorList>
            <consortium name="WormBaseParasite"/>
        </authorList>
    </citation>
    <scope>IDENTIFICATION</scope>
</reference>
<evidence type="ECO:0000313" key="4">
    <source>
        <dbReference type="WBParaSite" id="jg19095"/>
    </source>
</evidence>
<feature type="region of interest" description="Disordered" evidence="2">
    <location>
        <begin position="59"/>
        <end position="124"/>
    </location>
</feature>
<dbReference type="Proteomes" id="UP000887574">
    <property type="component" value="Unplaced"/>
</dbReference>
<sequence>MRGDLRGEKDLKMAGDEVTANSKKAKIRTPRTRQCLSRNNKKFSKKVLRLWDYAMNQNKEKKSIQPNQAPTVSPVPSVVHEEPPTIQAEEQPTGLRPTANSLSVSNTSMDAGDSDEEGQLQIPRPDTVPQRKASILHPSVHSKLSPNFIHHDHNDESVSAPPHLNKIREALEVAFLRKAEICRSIEEHLGAQIDFESDHYRKQQLVRKLKAKIAEKTEHIQRVKHNVSSLQKKMSAHADCISRITAAIDANRDNVLKSQESLNKWISNVCSQLLDMFLFQRCDTKYGREAWSGQDKQITYLMNHCKVTEGGIKAHIFSFSIHFAICKHPGNPAQLHIAYTNLTKNLCLTTKWTEDLIDTLMFKLNYCIIKLCIVRGVPGRSLSFLRPFSNIHELMAVLRMEKKVETTNNRAFDPKLRLQIMEEYQKVKWQETHAFTVDNVEEGGWVAVDFISNK</sequence>
<feature type="region of interest" description="Disordered" evidence="2">
    <location>
        <begin position="1"/>
        <end position="40"/>
    </location>
</feature>
<dbReference type="WBParaSite" id="jg19095">
    <property type="protein sequence ID" value="jg19095"/>
    <property type="gene ID" value="jg19095"/>
</dbReference>
<evidence type="ECO:0000256" key="2">
    <source>
        <dbReference type="SAM" id="MobiDB-lite"/>
    </source>
</evidence>
<keyword evidence="1" id="KW-0175">Coiled coil</keyword>
<proteinExistence type="predicted"/>
<feature type="compositionally biased region" description="Polar residues" evidence="2">
    <location>
        <begin position="98"/>
        <end position="109"/>
    </location>
</feature>
<protein>
    <submittedName>
        <fullName evidence="4">Uncharacterized protein</fullName>
    </submittedName>
</protein>
<feature type="coiled-coil region" evidence="1">
    <location>
        <begin position="206"/>
        <end position="233"/>
    </location>
</feature>
<organism evidence="3 4">
    <name type="scientific">Ditylenchus dipsaci</name>
    <dbReference type="NCBI Taxonomy" id="166011"/>
    <lineage>
        <taxon>Eukaryota</taxon>
        <taxon>Metazoa</taxon>
        <taxon>Ecdysozoa</taxon>
        <taxon>Nematoda</taxon>
        <taxon>Chromadorea</taxon>
        <taxon>Rhabditida</taxon>
        <taxon>Tylenchina</taxon>
        <taxon>Tylenchomorpha</taxon>
        <taxon>Sphaerularioidea</taxon>
        <taxon>Anguinidae</taxon>
        <taxon>Anguininae</taxon>
        <taxon>Ditylenchus</taxon>
    </lineage>
</organism>
<evidence type="ECO:0000313" key="3">
    <source>
        <dbReference type="Proteomes" id="UP000887574"/>
    </source>
</evidence>
<feature type="compositionally biased region" description="Basic and acidic residues" evidence="2">
    <location>
        <begin position="1"/>
        <end position="15"/>
    </location>
</feature>
<accession>A0A915DGS9</accession>